<evidence type="ECO:0000256" key="1">
    <source>
        <dbReference type="SAM" id="SignalP"/>
    </source>
</evidence>
<evidence type="ECO:0000313" key="3">
    <source>
        <dbReference type="EMBL" id="KAA3483208.1"/>
    </source>
</evidence>
<name>A0A5B6WPE5_9ROSI</name>
<dbReference type="Gene3D" id="3.30.420.10">
    <property type="entry name" value="Ribonuclease H-like superfamily/Ribonuclease H"/>
    <property type="match status" value="1"/>
</dbReference>
<dbReference type="PROSITE" id="PS50994">
    <property type="entry name" value="INTEGRASE"/>
    <property type="match status" value="1"/>
</dbReference>
<organism evidence="3 4">
    <name type="scientific">Gossypium australe</name>
    <dbReference type="NCBI Taxonomy" id="47621"/>
    <lineage>
        <taxon>Eukaryota</taxon>
        <taxon>Viridiplantae</taxon>
        <taxon>Streptophyta</taxon>
        <taxon>Embryophyta</taxon>
        <taxon>Tracheophyta</taxon>
        <taxon>Spermatophyta</taxon>
        <taxon>Magnoliopsida</taxon>
        <taxon>eudicotyledons</taxon>
        <taxon>Gunneridae</taxon>
        <taxon>Pentapetalae</taxon>
        <taxon>rosids</taxon>
        <taxon>malvids</taxon>
        <taxon>Malvales</taxon>
        <taxon>Malvaceae</taxon>
        <taxon>Malvoideae</taxon>
        <taxon>Gossypium</taxon>
    </lineage>
</organism>
<protein>
    <submittedName>
        <fullName evidence="3">Pol polyprotein</fullName>
    </submittedName>
</protein>
<comment type="caution">
    <text evidence="3">The sequence shown here is derived from an EMBL/GenBank/DDBJ whole genome shotgun (WGS) entry which is preliminary data.</text>
</comment>
<dbReference type="GO" id="GO:0003676">
    <property type="term" value="F:nucleic acid binding"/>
    <property type="evidence" value="ECO:0007669"/>
    <property type="project" value="InterPro"/>
</dbReference>
<dbReference type="EMBL" id="SMMG02000002">
    <property type="protein sequence ID" value="KAA3483208.1"/>
    <property type="molecule type" value="Genomic_DNA"/>
</dbReference>
<dbReference type="OrthoDB" id="1001372at2759"/>
<keyword evidence="1" id="KW-0732">Signal</keyword>
<evidence type="ECO:0000313" key="4">
    <source>
        <dbReference type="Proteomes" id="UP000325315"/>
    </source>
</evidence>
<sequence>MGPFPPSWGNIYILLAVGYVSKWVEAVALPINDAKSVLKFLHKNILTRFGTPRTLISDECSHFDYKVVANALNRYGVKHKIATTYCPQKNGQAKVSNREIKQILEKVVNPKGKYWSSRLDEALWAYCTVFKTPLGMFPFKLVCGKPCHLPGTLLD</sequence>
<keyword evidence="4" id="KW-1185">Reference proteome</keyword>
<proteinExistence type="predicted"/>
<dbReference type="InterPro" id="IPR052160">
    <property type="entry name" value="Gypsy_RT_Integrase-like"/>
</dbReference>
<dbReference type="PANTHER" id="PTHR47266">
    <property type="entry name" value="ENDONUCLEASE-RELATED"/>
    <property type="match status" value="1"/>
</dbReference>
<feature type="signal peptide" evidence="1">
    <location>
        <begin position="1"/>
        <end position="26"/>
    </location>
</feature>
<dbReference type="InterPro" id="IPR036397">
    <property type="entry name" value="RNaseH_sf"/>
</dbReference>
<feature type="domain" description="Integrase catalytic" evidence="2">
    <location>
        <begin position="1"/>
        <end position="146"/>
    </location>
</feature>
<dbReference type="InterPro" id="IPR012337">
    <property type="entry name" value="RNaseH-like_sf"/>
</dbReference>
<evidence type="ECO:0000259" key="2">
    <source>
        <dbReference type="PROSITE" id="PS50994"/>
    </source>
</evidence>
<dbReference type="GO" id="GO:0015074">
    <property type="term" value="P:DNA integration"/>
    <property type="evidence" value="ECO:0007669"/>
    <property type="project" value="InterPro"/>
</dbReference>
<dbReference type="AlphaFoldDB" id="A0A5B6WPE5"/>
<dbReference type="Proteomes" id="UP000325315">
    <property type="component" value="Unassembled WGS sequence"/>
</dbReference>
<dbReference type="Pfam" id="PF00665">
    <property type="entry name" value="rve"/>
    <property type="match status" value="1"/>
</dbReference>
<dbReference type="InterPro" id="IPR001584">
    <property type="entry name" value="Integrase_cat-core"/>
</dbReference>
<reference evidence="4" key="1">
    <citation type="journal article" date="2019" name="Plant Biotechnol. J.">
        <title>Genome sequencing of the Australian wild diploid species Gossypium australe highlights disease resistance and delayed gland morphogenesis.</title>
        <authorList>
            <person name="Cai Y."/>
            <person name="Cai X."/>
            <person name="Wang Q."/>
            <person name="Wang P."/>
            <person name="Zhang Y."/>
            <person name="Cai C."/>
            <person name="Xu Y."/>
            <person name="Wang K."/>
            <person name="Zhou Z."/>
            <person name="Wang C."/>
            <person name="Geng S."/>
            <person name="Li B."/>
            <person name="Dong Q."/>
            <person name="Hou Y."/>
            <person name="Wang H."/>
            <person name="Ai P."/>
            <person name="Liu Z."/>
            <person name="Yi F."/>
            <person name="Sun M."/>
            <person name="An G."/>
            <person name="Cheng J."/>
            <person name="Zhang Y."/>
            <person name="Shi Q."/>
            <person name="Xie Y."/>
            <person name="Shi X."/>
            <person name="Chang Y."/>
            <person name="Huang F."/>
            <person name="Chen Y."/>
            <person name="Hong S."/>
            <person name="Mi L."/>
            <person name="Sun Q."/>
            <person name="Zhang L."/>
            <person name="Zhou B."/>
            <person name="Peng R."/>
            <person name="Zhang X."/>
            <person name="Liu F."/>
        </authorList>
    </citation>
    <scope>NUCLEOTIDE SEQUENCE [LARGE SCALE GENOMIC DNA]</scope>
    <source>
        <strain evidence="4">cv. PA1801</strain>
    </source>
</reference>
<dbReference type="SUPFAM" id="SSF53098">
    <property type="entry name" value="Ribonuclease H-like"/>
    <property type="match status" value="1"/>
</dbReference>
<gene>
    <name evidence="3" type="ORF">EPI10_005399</name>
</gene>
<feature type="chain" id="PRO_5022806298" evidence="1">
    <location>
        <begin position="27"/>
        <end position="155"/>
    </location>
</feature>
<accession>A0A5B6WPE5</accession>